<dbReference type="GO" id="GO:0043041">
    <property type="term" value="P:amino acid activation for nonribosomal peptide biosynthetic process"/>
    <property type="evidence" value="ECO:0007669"/>
    <property type="project" value="TreeGrafter"/>
</dbReference>
<dbReference type="OrthoDB" id="3405520at2"/>
<dbReference type="GO" id="GO:0008610">
    <property type="term" value="P:lipid biosynthetic process"/>
    <property type="evidence" value="ECO:0007669"/>
    <property type="project" value="UniProtKB-ARBA"/>
</dbReference>
<dbReference type="GO" id="GO:0044550">
    <property type="term" value="P:secondary metabolite biosynthetic process"/>
    <property type="evidence" value="ECO:0007669"/>
    <property type="project" value="TreeGrafter"/>
</dbReference>
<feature type="domain" description="Condensation" evidence="1">
    <location>
        <begin position="37"/>
        <end position="311"/>
    </location>
</feature>
<dbReference type="Pfam" id="PF00668">
    <property type="entry name" value="Condensation"/>
    <property type="match status" value="1"/>
</dbReference>
<proteinExistence type="predicted"/>
<dbReference type="Gene3D" id="3.30.559.10">
    <property type="entry name" value="Chloramphenicol acetyltransferase-like domain"/>
    <property type="match status" value="1"/>
</dbReference>
<dbReference type="GO" id="GO:0031177">
    <property type="term" value="F:phosphopantetheine binding"/>
    <property type="evidence" value="ECO:0007669"/>
    <property type="project" value="TreeGrafter"/>
</dbReference>
<evidence type="ECO:0000313" key="3">
    <source>
        <dbReference type="Proteomes" id="UP000190037"/>
    </source>
</evidence>
<dbReference type="GO" id="GO:0003824">
    <property type="term" value="F:catalytic activity"/>
    <property type="evidence" value="ECO:0007669"/>
    <property type="project" value="InterPro"/>
</dbReference>
<dbReference type="PANTHER" id="PTHR45527:SF1">
    <property type="entry name" value="FATTY ACID SYNTHASE"/>
    <property type="match status" value="1"/>
</dbReference>
<dbReference type="Proteomes" id="UP000190037">
    <property type="component" value="Unassembled WGS sequence"/>
</dbReference>
<dbReference type="GO" id="GO:0005737">
    <property type="term" value="C:cytoplasm"/>
    <property type="evidence" value="ECO:0007669"/>
    <property type="project" value="TreeGrafter"/>
</dbReference>
<organism evidence="2 3">
    <name type="scientific">Embleya scabrispora</name>
    <dbReference type="NCBI Taxonomy" id="159449"/>
    <lineage>
        <taxon>Bacteria</taxon>
        <taxon>Bacillati</taxon>
        <taxon>Actinomycetota</taxon>
        <taxon>Actinomycetes</taxon>
        <taxon>Kitasatosporales</taxon>
        <taxon>Streptomycetaceae</taxon>
        <taxon>Embleya</taxon>
    </lineage>
</organism>
<keyword evidence="3" id="KW-1185">Reference proteome</keyword>
<dbReference type="SUPFAM" id="SSF52777">
    <property type="entry name" value="CoA-dependent acyltransferases"/>
    <property type="match status" value="2"/>
</dbReference>
<gene>
    <name evidence="2" type="ORF">B4N89_31700</name>
</gene>
<dbReference type="Gene3D" id="3.30.559.30">
    <property type="entry name" value="Nonribosomal peptide synthetase, condensation domain"/>
    <property type="match status" value="1"/>
</dbReference>
<evidence type="ECO:0000259" key="1">
    <source>
        <dbReference type="Pfam" id="PF00668"/>
    </source>
</evidence>
<dbReference type="InterPro" id="IPR023213">
    <property type="entry name" value="CAT-like_dom_sf"/>
</dbReference>
<accession>A0A1T3NPJ6</accession>
<evidence type="ECO:0000313" key="2">
    <source>
        <dbReference type="EMBL" id="OPC78729.1"/>
    </source>
</evidence>
<reference evidence="2 3" key="1">
    <citation type="submission" date="2017-03" db="EMBL/GenBank/DDBJ databases">
        <title>Draft genome sequence of Streptomyces scabrisporus NF3, endophyte isolated from Amphipterygium adstringens.</title>
        <authorList>
            <person name="Vazquez M."/>
            <person name="Ceapa C.D."/>
            <person name="Rodriguez Luna D."/>
            <person name="Sanchez Esquivel S."/>
        </authorList>
    </citation>
    <scope>NUCLEOTIDE SEQUENCE [LARGE SCALE GENOMIC DNA]</scope>
    <source>
        <strain evidence="2 3">NF3</strain>
    </source>
</reference>
<dbReference type="EMBL" id="MWQN01000002">
    <property type="protein sequence ID" value="OPC78729.1"/>
    <property type="molecule type" value="Genomic_DNA"/>
</dbReference>
<dbReference type="InterPro" id="IPR001242">
    <property type="entry name" value="Condensation_dom"/>
</dbReference>
<protein>
    <submittedName>
        <fullName evidence="2">Non-ribosomal peptide synthetase condensation domain protein</fullName>
    </submittedName>
</protein>
<comment type="caution">
    <text evidence="2">The sequence shown here is derived from an EMBL/GenBank/DDBJ whole genome shotgun (WGS) entry which is preliminary data.</text>
</comment>
<sequence length="487" mass="52418">MVEDESARARVAAEAPVAAPYEVPAPFAVSADDPVRAPLTWGQRAIWQAIRRTAPSDHYFNMTRVLPIADRGEPVDVTRASAALGRLMERHDALRTRLVPTDGEPRQARHSVGTLPVEVFEAALIEDADTVAAAVAERLGATRFDYFDAWPIRVGLVVHGGRVRYIALALCHVATDGHGVEVLVRDLRLLIRRGSAGGPAAGGPLDLAHEQSTTIGLRRGESALAHWETHYRRIAPTVFADVIAEPAAPRFRTVRLVSPALARAADAVALRHRVSPSAVLLAGAAVLAARAGGRDTAVMLPIVANRFRADSRDLVTTLSQEGLFVLDLDLGARFTDLLPAAWQASLRAYRSAGYDPDRWNALMSRITAERGTPIRPFCCFNDMRLVERPPEPGPEPTAAELDVARSRSRVETAGGHEFIACRYCMHVVAEGDALAVSVTGDTAYLPVHALEAHLVALEDLLVRAAAGREVPIGALTGFAERVAEPVA</sequence>
<dbReference type="AlphaFoldDB" id="A0A1T3NPJ6"/>
<dbReference type="RefSeq" id="WP_078979927.1">
    <property type="nucleotide sequence ID" value="NZ_MWQN01000002.1"/>
</dbReference>
<dbReference type="PANTHER" id="PTHR45527">
    <property type="entry name" value="NONRIBOSOMAL PEPTIDE SYNTHETASE"/>
    <property type="match status" value="1"/>
</dbReference>
<name>A0A1T3NPJ6_9ACTN</name>
<dbReference type="STRING" id="159449.B4N89_31700"/>